<proteinExistence type="predicted"/>
<accession>A0A2P2QG78</accession>
<sequence length="56" mass="6222">MGLGCLFRHVCIVVTVKLYGCIVREVACMCLRILKLELLSSSLTLCLLIGIPSCWH</sequence>
<reference evidence="1" key="1">
    <citation type="submission" date="2018-02" db="EMBL/GenBank/DDBJ databases">
        <title>Rhizophora mucronata_Transcriptome.</title>
        <authorList>
            <person name="Meera S.P."/>
            <person name="Sreeshan A."/>
            <person name="Augustine A."/>
        </authorList>
    </citation>
    <scope>NUCLEOTIDE SEQUENCE</scope>
    <source>
        <tissue evidence="1">Leaf</tissue>
    </source>
</reference>
<dbReference type="AlphaFoldDB" id="A0A2P2QG78"/>
<dbReference type="EMBL" id="GGEC01085430">
    <property type="protein sequence ID" value="MBX65914.1"/>
    <property type="molecule type" value="Transcribed_RNA"/>
</dbReference>
<protein>
    <submittedName>
        <fullName evidence="1">Uncharacterized protein</fullName>
    </submittedName>
</protein>
<organism evidence="1">
    <name type="scientific">Rhizophora mucronata</name>
    <name type="common">Asiatic mangrove</name>
    <dbReference type="NCBI Taxonomy" id="61149"/>
    <lineage>
        <taxon>Eukaryota</taxon>
        <taxon>Viridiplantae</taxon>
        <taxon>Streptophyta</taxon>
        <taxon>Embryophyta</taxon>
        <taxon>Tracheophyta</taxon>
        <taxon>Spermatophyta</taxon>
        <taxon>Magnoliopsida</taxon>
        <taxon>eudicotyledons</taxon>
        <taxon>Gunneridae</taxon>
        <taxon>Pentapetalae</taxon>
        <taxon>rosids</taxon>
        <taxon>fabids</taxon>
        <taxon>Malpighiales</taxon>
        <taxon>Rhizophoraceae</taxon>
        <taxon>Rhizophora</taxon>
    </lineage>
</organism>
<evidence type="ECO:0000313" key="1">
    <source>
        <dbReference type="EMBL" id="MBX65914.1"/>
    </source>
</evidence>
<name>A0A2P2QG78_RHIMU</name>